<gene>
    <name evidence="2" type="ORF">ICL16_14475</name>
</gene>
<dbReference type="SUPFAM" id="SSF53335">
    <property type="entry name" value="S-adenosyl-L-methionine-dependent methyltransferases"/>
    <property type="match status" value="1"/>
</dbReference>
<dbReference type="RefSeq" id="WP_190828767.1">
    <property type="nucleotide sequence ID" value="NZ_CAWPPI010000050.1"/>
</dbReference>
<protein>
    <submittedName>
        <fullName evidence="2">Class I SAM-dependent methyltransferase</fullName>
    </submittedName>
</protein>
<keyword evidence="3" id="KW-1185">Reference proteome</keyword>
<reference evidence="2" key="1">
    <citation type="submission" date="2020-09" db="EMBL/GenBank/DDBJ databases">
        <title>Iningainema tapete sp. nov. (Scytonemataceae, Cyanobacteria) from greenhouses in central Florida (USA) produces two types of nodularin with biosynthetic potential for microcystin-LR and anabaenopeptins.</title>
        <authorList>
            <person name="Berthold D.E."/>
            <person name="Lefler F.W."/>
            <person name="Huang I.-S."/>
            <person name="Abdulla H."/>
            <person name="Zimba P.V."/>
            <person name="Laughinghouse H.D. IV."/>
        </authorList>
    </citation>
    <scope>NUCLEOTIDE SEQUENCE</scope>
    <source>
        <strain evidence="2">BLCCT55</strain>
    </source>
</reference>
<comment type="caution">
    <text evidence="2">The sequence shown here is derived from an EMBL/GenBank/DDBJ whole genome shotgun (WGS) entry which is preliminary data.</text>
</comment>
<dbReference type="InterPro" id="IPR029063">
    <property type="entry name" value="SAM-dependent_MTases_sf"/>
</dbReference>
<accession>A0A8J6XCN3</accession>
<dbReference type="Gene3D" id="3.40.50.150">
    <property type="entry name" value="Vaccinia Virus protein VP39"/>
    <property type="match status" value="1"/>
</dbReference>
<evidence type="ECO:0000313" key="3">
    <source>
        <dbReference type="Proteomes" id="UP000629098"/>
    </source>
</evidence>
<keyword evidence="2" id="KW-0489">Methyltransferase</keyword>
<name>A0A8J6XCN3_9CYAN</name>
<keyword evidence="2" id="KW-0808">Transferase</keyword>
<dbReference type="InterPro" id="IPR013216">
    <property type="entry name" value="Methyltransf_11"/>
</dbReference>
<dbReference type="GO" id="GO:0008757">
    <property type="term" value="F:S-adenosylmethionine-dependent methyltransferase activity"/>
    <property type="evidence" value="ECO:0007669"/>
    <property type="project" value="InterPro"/>
</dbReference>
<dbReference type="EMBL" id="JACXAE010000050">
    <property type="protein sequence ID" value="MBD2773240.1"/>
    <property type="molecule type" value="Genomic_DNA"/>
</dbReference>
<proteinExistence type="predicted"/>
<dbReference type="AlphaFoldDB" id="A0A8J6XCN3"/>
<evidence type="ECO:0000313" key="2">
    <source>
        <dbReference type="EMBL" id="MBD2773240.1"/>
    </source>
</evidence>
<dbReference type="Proteomes" id="UP000629098">
    <property type="component" value="Unassembled WGS sequence"/>
</dbReference>
<dbReference type="Pfam" id="PF08241">
    <property type="entry name" value="Methyltransf_11"/>
    <property type="match status" value="1"/>
</dbReference>
<dbReference type="CDD" id="cd02440">
    <property type="entry name" value="AdoMet_MTases"/>
    <property type="match status" value="1"/>
</dbReference>
<sequence>MVNNKEAYRTVDFDYWAHKETLSEQEKFLIETYLDRRGKTVEAGTAGGRIVLEMQKLGFTSLYGFDYVPEFVEQAKQRDSTNSISFAVEDATALNYDDGFFDQLVYLQQIICCIEDDLGRLSAFKEAYRTLRKGGTALFSFLNFDYRARKPAYLPYLIYIRILRQLGNSPWSLQYIPRLKLGGKLNFNALTDKQPYMYWYKLEEAYQSLKAANFEIVGVGSDFQLSQRKILPSWETVRLEPIQGMLYFICKK</sequence>
<feature type="domain" description="Methyltransferase type 11" evidence="1">
    <location>
        <begin position="42"/>
        <end position="139"/>
    </location>
</feature>
<dbReference type="GO" id="GO:0032259">
    <property type="term" value="P:methylation"/>
    <property type="evidence" value="ECO:0007669"/>
    <property type="project" value="UniProtKB-KW"/>
</dbReference>
<evidence type="ECO:0000259" key="1">
    <source>
        <dbReference type="Pfam" id="PF08241"/>
    </source>
</evidence>
<organism evidence="2 3">
    <name type="scientific">Iningainema tapete BLCC-T55</name>
    <dbReference type="NCBI Taxonomy" id="2748662"/>
    <lineage>
        <taxon>Bacteria</taxon>
        <taxon>Bacillati</taxon>
        <taxon>Cyanobacteriota</taxon>
        <taxon>Cyanophyceae</taxon>
        <taxon>Nostocales</taxon>
        <taxon>Scytonemataceae</taxon>
        <taxon>Iningainema tapete</taxon>
    </lineage>
</organism>